<dbReference type="SUPFAM" id="SSF51445">
    <property type="entry name" value="(Trans)glycosidases"/>
    <property type="match status" value="1"/>
</dbReference>
<comment type="catalytic activity">
    <reaction evidence="1">
        <text>a beta-D-glucosyl-(1&lt;-&gt;1')-N-acylsphing-4-enine + H2O = an N-acylsphing-4-enine + D-glucose</text>
        <dbReference type="Rhea" id="RHEA:13269"/>
        <dbReference type="ChEBI" id="CHEBI:4167"/>
        <dbReference type="ChEBI" id="CHEBI:15377"/>
        <dbReference type="ChEBI" id="CHEBI:22801"/>
        <dbReference type="ChEBI" id="CHEBI:52639"/>
        <dbReference type="EC" id="3.2.1.45"/>
    </reaction>
    <physiologicalReaction direction="left-to-right" evidence="1">
        <dbReference type="Rhea" id="RHEA:13270"/>
    </physiologicalReaction>
</comment>
<dbReference type="Gene3D" id="3.20.20.80">
    <property type="entry name" value="Glycosidases"/>
    <property type="match status" value="1"/>
</dbReference>
<dbReference type="GO" id="GO:0004348">
    <property type="term" value="F:glucosylceramidase activity"/>
    <property type="evidence" value="ECO:0007669"/>
    <property type="project" value="UniProtKB-EC"/>
</dbReference>
<comment type="caution">
    <text evidence="9">The sequence shown here is derived from an EMBL/GenBank/DDBJ whole genome shotgun (WGS) entry which is preliminary data.</text>
</comment>
<dbReference type="PANTHER" id="PTHR11069:SF23">
    <property type="entry name" value="LYSOSOMAL ACID GLUCOSYLCERAMIDASE"/>
    <property type="match status" value="1"/>
</dbReference>
<keyword evidence="6" id="KW-0326">Glycosidase</keyword>
<evidence type="ECO:0000256" key="3">
    <source>
        <dbReference type="ARBA" id="ARBA00012658"/>
    </source>
</evidence>
<dbReference type="InterPro" id="IPR033453">
    <property type="entry name" value="Glyco_hydro_30_TIM-barrel"/>
</dbReference>
<dbReference type="Pfam" id="PF02055">
    <property type="entry name" value="Glyco_hydro_30"/>
    <property type="match status" value="1"/>
</dbReference>
<evidence type="ECO:0000313" key="9">
    <source>
        <dbReference type="EMBL" id="GFG30194.1"/>
    </source>
</evidence>
<evidence type="ECO:0000256" key="5">
    <source>
        <dbReference type="ARBA" id="ARBA00022801"/>
    </source>
</evidence>
<evidence type="ECO:0000259" key="7">
    <source>
        <dbReference type="Pfam" id="PF02055"/>
    </source>
</evidence>
<comment type="similarity">
    <text evidence="2 6">Belongs to the glycosyl hydrolase 30 family.</text>
</comment>
<accession>A0A6L2PCE7</accession>
<dbReference type="SUPFAM" id="SSF51011">
    <property type="entry name" value="Glycosyl hydrolase domain"/>
    <property type="match status" value="1"/>
</dbReference>
<proteinExistence type="inferred from homology"/>
<evidence type="ECO:0000313" key="10">
    <source>
        <dbReference type="Proteomes" id="UP000502823"/>
    </source>
</evidence>
<protein>
    <recommendedName>
        <fullName evidence="3 6">Glucosylceramidase</fullName>
        <ecNumber evidence="3 6">3.2.1.45</ecNumber>
    </recommendedName>
</protein>
<sequence>MVCGQGCAPKKYGTDKIVCVCNATYCDNLHPPEELLQPGYYLQYTSTQTGKRLLPVSIQISKTAPTSGSVWKVNSSVQYQEILGFGGAITDSVGINLGTLNETTRKILLNQYYGPEGIGYTFVRVPVGGTDFSTRFYTYDDGTADVTLSRFKLTEEDYKYKLPYLKYIKQLSNPKVITAPWSPPEWMIEARNGSVGYTRLKDAYYQVYAEYFVNFLQAYQIEGIDFWGLTPQNEPGDGYYTYFGINSCGYSPEEERTFIANNLGPTLKKHNFGNVKILNSDDQRIEMPDRQKVILGDATASKYVSGTAVHWYFDNEYPASLLTELHDLFQDKFILYTEASFIPAPDEPAVLFGDWEAAEILSQDIIDVINHWVSGWIDWNIALNTVGGPTYLDNNLDAAIIVNATANQFYKQPIFYALAHLSKFVPPGSRRIQLTPTANSGIDNVAFLRPDKIVAIVLLNSNDDARSIVLQTDSGTYIPLTLSAHSLNTIIYNKT</sequence>
<dbReference type="PRINTS" id="PR00843">
    <property type="entry name" value="GLHYDRLASE30"/>
</dbReference>
<gene>
    <name evidence="9" type="ORF">Cfor_10175</name>
</gene>
<evidence type="ECO:0000256" key="6">
    <source>
        <dbReference type="RuleBase" id="RU361188"/>
    </source>
</evidence>
<keyword evidence="6" id="KW-0443">Lipid metabolism</keyword>
<reference evidence="10" key="1">
    <citation type="submission" date="2020-01" db="EMBL/GenBank/DDBJ databases">
        <title>Draft genome sequence of the Termite Coptotermes fromosanus.</title>
        <authorList>
            <person name="Itakura S."/>
            <person name="Yosikawa Y."/>
            <person name="Umezawa K."/>
        </authorList>
    </citation>
    <scope>NUCLEOTIDE SEQUENCE [LARGE SCALE GENOMIC DNA]</scope>
</reference>
<keyword evidence="10" id="KW-1185">Reference proteome</keyword>
<evidence type="ECO:0000259" key="8">
    <source>
        <dbReference type="Pfam" id="PF17189"/>
    </source>
</evidence>
<feature type="domain" description="Glycosyl hydrolase family 30 TIM-barrel" evidence="7">
    <location>
        <begin position="82"/>
        <end position="425"/>
    </location>
</feature>
<dbReference type="InterPro" id="IPR017853">
    <property type="entry name" value="GH"/>
</dbReference>
<keyword evidence="4" id="KW-0732">Signal</keyword>
<dbReference type="InParanoid" id="A0A6L2PCE7"/>
<dbReference type="EMBL" id="BLKM01000200">
    <property type="protein sequence ID" value="GFG30194.1"/>
    <property type="molecule type" value="Genomic_DNA"/>
</dbReference>
<dbReference type="Pfam" id="PF17189">
    <property type="entry name" value="Glyco_hydro_30C"/>
    <property type="match status" value="1"/>
</dbReference>
<dbReference type="Proteomes" id="UP000502823">
    <property type="component" value="Unassembled WGS sequence"/>
</dbReference>
<evidence type="ECO:0000256" key="1">
    <source>
        <dbReference type="ARBA" id="ARBA00001013"/>
    </source>
</evidence>
<dbReference type="PANTHER" id="PTHR11069">
    <property type="entry name" value="GLUCOSYLCERAMIDASE"/>
    <property type="match status" value="1"/>
</dbReference>
<feature type="domain" description="Glycosyl hydrolase family 30 beta sandwich" evidence="8">
    <location>
        <begin position="428"/>
        <end position="490"/>
    </location>
</feature>
<evidence type="ECO:0000256" key="4">
    <source>
        <dbReference type="ARBA" id="ARBA00022729"/>
    </source>
</evidence>
<keyword evidence="6" id="KW-0746">Sphingolipid metabolism</keyword>
<dbReference type="EC" id="3.2.1.45" evidence="3 6"/>
<organism evidence="9 10">
    <name type="scientific">Coptotermes formosanus</name>
    <name type="common">Formosan subterranean termite</name>
    <dbReference type="NCBI Taxonomy" id="36987"/>
    <lineage>
        <taxon>Eukaryota</taxon>
        <taxon>Metazoa</taxon>
        <taxon>Ecdysozoa</taxon>
        <taxon>Arthropoda</taxon>
        <taxon>Hexapoda</taxon>
        <taxon>Insecta</taxon>
        <taxon>Pterygota</taxon>
        <taxon>Neoptera</taxon>
        <taxon>Polyneoptera</taxon>
        <taxon>Dictyoptera</taxon>
        <taxon>Blattodea</taxon>
        <taxon>Blattoidea</taxon>
        <taxon>Termitoidae</taxon>
        <taxon>Rhinotermitidae</taxon>
        <taxon>Coptotermes</taxon>
    </lineage>
</organism>
<dbReference type="GO" id="GO:0006680">
    <property type="term" value="P:glucosylceramide catabolic process"/>
    <property type="evidence" value="ECO:0007669"/>
    <property type="project" value="TreeGrafter"/>
</dbReference>
<dbReference type="InterPro" id="IPR001139">
    <property type="entry name" value="Glyco_hydro_30"/>
</dbReference>
<dbReference type="GO" id="GO:0016020">
    <property type="term" value="C:membrane"/>
    <property type="evidence" value="ECO:0007669"/>
    <property type="project" value="GOC"/>
</dbReference>
<evidence type="ECO:0000256" key="2">
    <source>
        <dbReference type="ARBA" id="ARBA00005382"/>
    </source>
</evidence>
<keyword evidence="5 6" id="KW-0378">Hydrolase</keyword>
<dbReference type="OrthoDB" id="2160638at2759"/>
<dbReference type="InterPro" id="IPR033452">
    <property type="entry name" value="GH30_C"/>
</dbReference>
<name>A0A6L2PCE7_COPFO</name>
<dbReference type="AlphaFoldDB" id="A0A6L2PCE7"/>